<gene>
    <name evidence="3" type="ORF">KHLLAP_LOCUS9199</name>
</gene>
<evidence type="ECO:0000313" key="4">
    <source>
        <dbReference type="Proteomes" id="UP001295740"/>
    </source>
</evidence>
<keyword evidence="2" id="KW-0472">Membrane</keyword>
<dbReference type="EMBL" id="CAUWAG010000012">
    <property type="protein sequence ID" value="CAJ2508731.1"/>
    <property type="molecule type" value="Genomic_DNA"/>
</dbReference>
<feature type="region of interest" description="Disordered" evidence="1">
    <location>
        <begin position="1"/>
        <end position="54"/>
    </location>
</feature>
<evidence type="ECO:0000256" key="1">
    <source>
        <dbReference type="SAM" id="MobiDB-lite"/>
    </source>
</evidence>
<organism evidence="3 4">
    <name type="scientific">Anthostomella pinea</name>
    <dbReference type="NCBI Taxonomy" id="933095"/>
    <lineage>
        <taxon>Eukaryota</taxon>
        <taxon>Fungi</taxon>
        <taxon>Dikarya</taxon>
        <taxon>Ascomycota</taxon>
        <taxon>Pezizomycotina</taxon>
        <taxon>Sordariomycetes</taxon>
        <taxon>Xylariomycetidae</taxon>
        <taxon>Xylariales</taxon>
        <taxon>Xylariaceae</taxon>
        <taxon>Anthostomella</taxon>
    </lineage>
</organism>
<feature type="region of interest" description="Disordered" evidence="1">
    <location>
        <begin position="97"/>
        <end position="150"/>
    </location>
</feature>
<comment type="caution">
    <text evidence="3">The sequence shown here is derived from an EMBL/GenBank/DDBJ whole genome shotgun (WGS) entry which is preliminary data.</text>
</comment>
<protein>
    <submittedName>
        <fullName evidence="3">Uu.00g137570.m01.CDS01</fullName>
    </submittedName>
</protein>
<keyword evidence="2" id="KW-1133">Transmembrane helix</keyword>
<reference evidence="3" key="1">
    <citation type="submission" date="2023-10" db="EMBL/GenBank/DDBJ databases">
        <authorList>
            <person name="Hackl T."/>
        </authorList>
    </citation>
    <scope>NUCLEOTIDE SEQUENCE</scope>
</reference>
<feature type="transmembrane region" description="Helical" evidence="2">
    <location>
        <begin position="73"/>
        <end position="92"/>
    </location>
</feature>
<keyword evidence="4" id="KW-1185">Reference proteome</keyword>
<keyword evidence="2" id="KW-0812">Transmembrane</keyword>
<name>A0AAI8YIP9_9PEZI</name>
<evidence type="ECO:0000313" key="3">
    <source>
        <dbReference type="EMBL" id="CAJ2508731.1"/>
    </source>
</evidence>
<sequence>MKQQEDDVESAARLLSKDSAPSNEEFEFDDSDDSHNWSTQHTQTKSKSQHSQYWPTLPPLPKWLPVRHLNPRYIIFAVAVSLIVTVFVFNPYGPSAPTQHQSEIHLSPTSTKPAAADATATSTATSLPPAKPSPTKVQPGKEKYKPYRRPKPASNERFCTNWPVDQDGQYQLDAGERTNRFTQDSIAPRGGWQKPEGLKVVAMVFFGRKRYVDILDCYLRKNLVSNGGYLDEVWFMAHTQDEDDIAWVEGLVLENPDYKIVGQGKCEQEKYKCLWEYAIEDKTIYIKIDDDIIYIHPDAIPQLVHSRIAVPHPFAISANLVNSPLTGMEQYHFGAIHAFVPDPSNKPSGYPAETWRPSEIKTLPPKAWKDLASKDSHAIMYPDAPYRGHPFLLISEDHHDLLQTPIGRYDQDPGGDFIAFSPMWRSWAMAAQQQYSLFHNIEKNLMHRYFFGQPPIYPADAKGPNPKKVLPPNPEGPGGEQIYDPQYRRYNLNFCAVWGSDVKSELPIGDDDEDEMTNKIPKRIGRPFVIDTRSVVAHFSFFTQAENMTQTDLLDRYRAFANEAVCEPTNLKKPWDLMCPDMKKEGGLGIFG</sequence>
<accession>A0AAI8YIP9</accession>
<dbReference type="AlphaFoldDB" id="A0AAI8YIP9"/>
<dbReference type="Proteomes" id="UP001295740">
    <property type="component" value="Unassembled WGS sequence"/>
</dbReference>
<feature type="compositionally biased region" description="Polar residues" evidence="1">
    <location>
        <begin position="36"/>
        <end position="53"/>
    </location>
</feature>
<evidence type="ECO:0000256" key="2">
    <source>
        <dbReference type="SAM" id="Phobius"/>
    </source>
</evidence>
<feature type="compositionally biased region" description="Low complexity" evidence="1">
    <location>
        <begin position="107"/>
        <end position="136"/>
    </location>
</feature>
<feature type="region of interest" description="Disordered" evidence="1">
    <location>
        <begin position="463"/>
        <end position="482"/>
    </location>
</feature>
<proteinExistence type="predicted"/>